<feature type="domain" description="At1g61320/AtMIF1 LRR" evidence="1">
    <location>
        <begin position="2"/>
        <end position="168"/>
    </location>
</feature>
<protein>
    <recommendedName>
        <fullName evidence="1">At1g61320/AtMIF1 LRR domain-containing protein</fullName>
    </recommendedName>
</protein>
<accession>J3MYX5</accession>
<dbReference type="HOGENOM" id="CLU_010721_8_1_1"/>
<reference evidence="2" key="1">
    <citation type="journal article" date="2013" name="Nat. Commun.">
        <title>Whole-genome sequencing of Oryza brachyantha reveals mechanisms underlying Oryza genome evolution.</title>
        <authorList>
            <person name="Chen J."/>
            <person name="Huang Q."/>
            <person name="Gao D."/>
            <person name="Wang J."/>
            <person name="Lang Y."/>
            <person name="Liu T."/>
            <person name="Li B."/>
            <person name="Bai Z."/>
            <person name="Luis Goicoechea J."/>
            <person name="Liang C."/>
            <person name="Chen C."/>
            <person name="Zhang W."/>
            <person name="Sun S."/>
            <person name="Liao Y."/>
            <person name="Zhang X."/>
            <person name="Yang L."/>
            <person name="Song C."/>
            <person name="Wang M."/>
            <person name="Shi J."/>
            <person name="Liu G."/>
            <person name="Liu J."/>
            <person name="Zhou H."/>
            <person name="Zhou W."/>
            <person name="Yu Q."/>
            <person name="An N."/>
            <person name="Chen Y."/>
            <person name="Cai Q."/>
            <person name="Wang B."/>
            <person name="Liu B."/>
            <person name="Min J."/>
            <person name="Huang Y."/>
            <person name="Wu H."/>
            <person name="Li Z."/>
            <person name="Zhang Y."/>
            <person name="Yin Y."/>
            <person name="Song W."/>
            <person name="Jiang J."/>
            <person name="Jackson S.A."/>
            <person name="Wing R.A."/>
            <person name="Wang J."/>
            <person name="Chen M."/>
        </authorList>
    </citation>
    <scope>NUCLEOTIDE SEQUENCE [LARGE SCALE GENOMIC DNA]</scope>
    <source>
        <strain evidence="2">cv. IRGC 101232</strain>
    </source>
</reference>
<keyword evidence="3" id="KW-1185">Reference proteome</keyword>
<dbReference type="STRING" id="4533.J3MYX5"/>
<dbReference type="Gramene" id="OB09G22040.1">
    <property type="protein sequence ID" value="OB09G22040.1"/>
    <property type="gene ID" value="OB09G22040"/>
</dbReference>
<dbReference type="InterPro" id="IPR055357">
    <property type="entry name" value="LRR_At1g61320_AtMIF1"/>
</dbReference>
<evidence type="ECO:0000259" key="1">
    <source>
        <dbReference type="Pfam" id="PF23622"/>
    </source>
</evidence>
<proteinExistence type="predicted"/>
<name>J3MYX5_ORYBR</name>
<dbReference type="EnsemblPlants" id="OB09G22040.1">
    <property type="protein sequence ID" value="OB09G22040.1"/>
    <property type="gene ID" value="OB09G22040"/>
</dbReference>
<dbReference type="PANTHER" id="PTHR34145:SF38">
    <property type="entry name" value="EXPRESSED PROTEIN"/>
    <property type="match status" value="1"/>
</dbReference>
<reference evidence="2" key="2">
    <citation type="submission" date="2013-04" db="UniProtKB">
        <authorList>
            <consortium name="EnsemblPlants"/>
        </authorList>
    </citation>
    <scope>IDENTIFICATION</scope>
</reference>
<dbReference type="AlphaFoldDB" id="J3MYX5"/>
<dbReference type="Pfam" id="PF23622">
    <property type="entry name" value="LRR_At1g61320_AtMIF1"/>
    <property type="match status" value="1"/>
</dbReference>
<dbReference type="PANTHER" id="PTHR34145">
    <property type="entry name" value="OS02G0105600 PROTEIN"/>
    <property type="match status" value="1"/>
</dbReference>
<organism evidence="2">
    <name type="scientific">Oryza brachyantha</name>
    <name type="common">malo sina</name>
    <dbReference type="NCBI Taxonomy" id="4533"/>
    <lineage>
        <taxon>Eukaryota</taxon>
        <taxon>Viridiplantae</taxon>
        <taxon>Streptophyta</taxon>
        <taxon>Embryophyta</taxon>
        <taxon>Tracheophyta</taxon>
        <taxon>Spermatophyta</taxon>
        <taxon>Magnoliopsida</taxon>
        <taxon>Liliopsida</taxon>
        <taxon>Poales</taxon>
        <taxon>Poaceae</taxon>
        <taxon>BOP clade</taxon>
        <taxon>Oryzoideae</taxon>
        <taxon>Oryzeae</taxon>
        <taxon>Oryzinae</taxon>
        <taxon>Oryza</taxon>
    </lineage>
</organism>
<dbReference type="Proteomes" id="UP000006038">
    <property type="component" value="Chromosome 9"/>
</dbReference>
<dbReference type="eggNOG" id="ENOG502RYMX">
    <property type="taxonomic scope" value="Eukaryota"/>
</dbReference>
<dbReference type="InterPro" id="IPR053772">
    <property type="entry name" value="At1g61320/At1g61330-like"/>
</dbReference>
<dbReference type="OMA" id="HASHIRH"/>
<evidence type="ECO:0000313" key="3">
    <source>
        <dbReference type="Proteomes" id="UP000006038"/>
    </source>
</evidence>
<evidence type="ECO:0000313" key="2">
    <source>
        <dbReference type="EnsemblPlants" id="OB09G22040.1"/>
    </source>
</evidence>
<sequence>MKDTPLLPTKFLHLKHLTISLSAWTFSPNYDYFSLVSYLDASPLLEVFILAISQECIESESIFESCSHLRQMPEYRHEHLNSATISGFCSGKSLVELTCHIVENTTSLECLTLDTTHGDGRCSGNGSSLCSPASQSVLMESPRTLLAVRRYIEGKIPPGVKLNVVELCRLCTRCDALLR</sequence>